<feature type="compositionally biased region" description="Low complexity" evidence="1">
    <location>
        <begin position="185"/>
        <end position="194"/>
    </location>
</feature>
<dbReference type="OrthoDB" id="6509516at2759"/>
<accession>A0A6P9AG47</accession>
<feature type="compositionally biased region" description="Polar residues" evidence="1">
    <location>
        <begin position="157"/>
        <end position="169"/>
    </location>
</feature>
<proteinExistence type="predicted"/>
<evidence type="ECO:0000256" key="1">
    <source>
        <dbReference type="SAM" id="MobiDB-lite"/>
    </source>
</evidence>
<dbReference type="InParanoid" id="A0A6P9AG47"/>
<organism evidence="3">
    <name type="scientific">Thrips palmi</name>
    <name type="common">Melon thrips</name>
    <dbReference type="NCBI Taxonomy" id="161013"/>
    <lineage>
        <taxon>Eukaryota</taxon>
        <taxon>Metazoa</taxon>
        <taxon>Ecdysozoa</taxon>
        <taxon>Arthropoda</taxon>
        <taxon>Hexapoda</taxon>
        <taxon>Insecta</taxon>
        <taxon>Pterygota</taxon>
        <taxon>Neoptera</taxon>
        <taxon>Paraneoptera</taxon>
        <taxon>Thysanoptera</taxon>
        <taxon>Terebrantia</taxon>
        <taxon>Thripoidea</taxon>
        <taxon>Thripidae</taxon>
        <taxon>Thrips</taxon>
    </lineage>
</organism>
<dbReference type="Proteomes" id="UP000515158">
    <property type="component" value="Unplaced"/>
</dbReference>
<sequence>MLPRRGRKRGPYSSWEFEEARAPKSTLHAAINPPQPKKQRKYGPKVRFAGVSANPAALQHLSPDSEEPPIELPLLLHPSPDSEEPPTELPLDQAPSGFDLPLDQPLIDVDVPLDQHPIDSLLEQPGIDLDLPLDQPPFDLTLDQHQDLQWEFIQNEEAGNTDETFNSSVGEEEENSFDEQLDSVLSPVPLSDDQPPQDPSDSEDEESEMAVAPEFTLSAPDKIKVLLLLATKLKHKLTYAAAECIMRLAGVWSKDFSFSASKHILKAAINMYSTSVRVHHVCPDCKMYVGEAIEDLLECRNCSTEINAKVNKKNGNVFLYISIADQIKFLLTNGLFDKLIKPEHRQKIKQGNYEDIFDGKIYKLRVGPNSVSLNFFVDGFQVKCTSKSSAVPVLLNVNELPLHLRRKHVMMASVWLGKKKPNINEYLKPFVKECIELQQTGISFKINGQDKHLNVVPLMCISDSVARPTLRNSTQFNGDYGCGLCYHPAFEMRRGRGHCKSYSILEREFPPRTHEETMEKARIADTSGKRQQGIKGTSILSEIPGFDIINCVDLDLFHALVNCAKRFANLWFSKKYSGKHFNVHARFAEIDERLLSITPTDNVSRGPRSLSERADYRGHEWFSWVVFYSIPVLKNIVSNRVLNHWSLLVLGIVLLMQNSVSKVDKVHAERFLRRFNAEIDSLYGAEHVTFSTHLLTHLARSVYNFGQPWTHSAFLFENFIGLLKAAIHGSNGIAHQIAKFIQLKIALKTMEIDLDWAMCDAERDFLKSLTCSSKVLAEPRMSVGDVSFLGEPKTVVLSHNLQEIILQEGFQPAFGTDVVMFDRCSFNNEIFQSVNYSKVEKQNNSVVLLLSGEVFEIHSFLVIDGVALALGHYLVRNRTQLCNTVLPHIEIFNDKFDETLRCVPVLNFDMKLLSFCLSISPEQSLRFGCINVLEKEMLH</sequence>
<evidence type="ECO:0000313" key="2">
    <source>
        <dbReference type="Proteomes" id="UP000515158"/>
    </source>
</evidence>
<dbReference type="AlphaFoldDB" id="A0A6P9AG47"/>
<name>A0A6P9AG47_THRPL</name>
<keyword evidence="2" id="KW-1185">Reference proteome</keyword>
<dbReference type="Pfam" id="PF02992">
    <property type="entry name" value="Transposase_21"/>
    <property type="match status" value="1"/>
</dbReference>
<dbReference type="RefSeq" id="XP_034254581.1">
    <property type="nucleotide sequence ID" value="XM_034398690.1"/>
</dbReference>
<dbReference type="InterPro" id="IPR004242">
    <property type="entry name" value="Transposase_21"/>
</dbReference>
<dbReference type="GeneID" id="117653190"/>
<evidence type="ECO:0000313" key="3">
    <source>
        <dbReference type="RefSeq" id="XP_034254581.1"/>
    </source>
</evidence>
<feature type="region of interest" description="Disordered" evidence="1">
    <location>
        <begin position="155"/>
        <end position="213"/>
    </location>
</feature>
<protein>
    <submittedName>
        <fullName evidence="3">Uncharacterized protein LOC117653190</fullName>
    </submittedName>
</protein>
<feature type="compositionally biased region" description="Acidic residues" evidence="1">
    <location>
        <begin position="170"/>
        <end position="181"/>
    </location>
</feature>
<dbReference type="PANTHER" id="PTHR46579:SF1">
    <property type="entry name" value="F5_8 TYPE C DOMAIN-CONTAINING PROTEIN"/>
    <property type="match status" value="1"/>
</dbReference>
<dbReference type="KEGG" id="tpal:117653190"/>
<feature type="region of interest" description="Disordered" evidence="1">
    <location>
        <begin position="1"/>
        <end position="103"/>
    </location>
</feature>
<gene>
    <name evidence="3" type="primary">LOC117653190</name>
</gene>
<reference evidence="3" key="1">
    <citation type="submission" date="2025-08" db="UniProtKB">
        <authorList>
            <consortium name="RefSeq"/>
        </authorList>
    </citation>
    <scope>IDENTIFICATION</scope>
    <source>
        <tissue evidence="3">Total insect</tissue>
    </source>
</reference>
<feature type="compositionally biased region" description="Basic residues" evidence="1">
    <location>
        <begin position="1"/>
        <end position="10"/>
    </location>
</feature>
<dbReference type="PANTHER" id="PTHR46579">
    <property type="entry name" value="F5/8 TYPE C DOMAIN-CONTAINING PROTEIN-RELATED"/>
    <property type="match status" value="1"/>
</dbReference>